<sequence length="124" mass="14757">VLSWNARSINTFGALERLINLRKIHNLAMIAILEPFANTSQMDFYRLQLLMNQGHCNPNNKIWLFWSTEVTCNILESDQQQVTCEISYEGYNEKFLMTYVYAKCKDYLRKPLWDSMVRWSTTLY</sequence>
<comment type="caution">
    <text evidence="1">The sequence shown here is derived from an EMBL/GenBank/DDBJ whole genome shotgun (WGS) entry which is preliminary data.</text>
</comment>
<proteinExistence type="predicted"/>
<name>A0A6N2BZ22_SOLCI</name>
<protein>
    <submittedName>
        <fullName evidence="1">Uncharacterized protein</fullName>
    </submittedName>
</protein>
<gene>
    <name evidence="1" type="ORF">EJD97_004303</name>
</gene>
<evidence type="ECO:0000313" key="1">
    <source>
        <dbReference type="EMBL" id="TMW98241.1"/>
    </source>
</evidence>
<feature type="non-terminal residue" evidence="1">
    <location>
        <position position="1"/>
    </location>
</feature>
<feature type="non-terminal residue" evidence="1">
    <location>
        <position position="124"/>
    </location>
</feature>
<organism evidence="1">
    <name type="scientific">Solanum chilense</name>
    <name type="common">Tomato</name>
    <name type="synonym">Lycopersicon chilense</name>
    <dbReference type="NCBI Taxonomy" id="4083"/>
    <lineage>
        <taxon>Eukaryota</taxon>
        <taxon>Viridiplantae</taxon>
        <taxon>Streptophyta</taxon>
        <taxon>Embryophyta</taxon>
        <taxon>Tracheophyta</taxon>
        <taxon>Spermatophyta</taxon>
        <taxon>Magnoliopsida</taxon>
        <taxon>eudicotyledons</taxon>
        <taxon>Gunneridae</taxon>
        <taxon>Pentapetalae</taxon>
        <taxon>asterids</taxon>
        <taxon>lamiids</taxon>
        <taxon>Solanales</taxon>
        <taxon>Solanaceae</taxon>
        <taxon>Solanoideae</taxon>
        <taxon>Solaneae</taxon>
        <taxon>Solanum</taxon>
        <taxon>Solanum subgen. Lycopersicon</taxon>
    </lineage>
</organism>
<reference evidence="1" key="1">
    <citation type="submission" date="2019-05" db="EMBL/GenBank/DDBJ databases">
        <title>The de novo reference genome and transcriptome assemblies of the wild tomato species Solanum chilense.</title>
        <authorList>
            <person name="Stam R."/>
            <person name="Nosenko T."/>
            <person name="Hoerger A.C."/>
            <person name="Stephan W."/>
            <person name="Seidel M.A."/>
            <person name="Kuhn J.M.M."/>
            <person name="Haberer G."/>
            <person name="Tellier A."/>
        </authorList>
    </citation>
    <scope>NUCLEOTIDE SEQUENCE</scope>
    <source>
        <tissue evidence="1">Mature leaves</tissue>
    </source>
</reference>
<accession>A0A6N2BZ22</accession>
<dbReference type="AlphaFoldDB" id="A0A6N2BZ22"/>
<dbReference type="EMBL" id="RXGB01001597">
    <property type="protein sequence ID" value="TMW98241.1"/>
    <property type="molecule type" value="Genomic_DNA"/>
</dbReference>